<name>A0A7K1XZ62_9SPHI</name>
<feature type="transmembrane region" description="Helical" evidence="13">
    <location>
        <begin position="438"/>
        <end position="462"/>
    </location>
</feature>
<dbReference type="InterPro" id="IPR038221">
    <property type="entry name" value="YidC_periplasmic_sf"/>
</dbReference>
<keyword evidence="8 13" id="KW-1133">Transmembrane helix</keyword>
<evidence type="ECO:0000256" key="8">
    <source>
        <dbReference type="ARBA" id="ARBA00022989"/>
    </source>
</evidence>
<dbReference type="GO" id="GO:0032977">
    <property type="term" value="F:membrane insertase activity"/>
    <property type="evidence" value="ECO:0007669"/>
    <property type="project" value="InterPro"/>
</dbReference>
<reference evidence="17 18" key="1">
    <citation type="submission" date="2019-11" db="EMBL/GenBank/DDBJ databases">
        <title>Pedobacter sp. HMF7056 Genome sequencing and assembly.</title>
        <authorList>
            <person name="Kang H."/>
            <person name="Kim H."/>
            <person name="Joh K."/>
        </authorList>
    </citation>
    <scope>NUCLEOTIDE SEQUENCE [LARGE SCALE GENOMIC DNA]</scope>
    <source>
        <strain evidence="17 18">HMF7056</strain>
    </source>
</reference>
<evidence type="ECO:0000256" key="5">
    <source>
        <dbReference type="ARBA" id="ARBA00022475"/>
    </source>
</evidence>
<protein>
    <recommendedName>
        <fullName evidence="3 13">Membrane protein insertase YidC</fullName>
    </recommendedName>
    <alternativeName>
        <fullName evidence="12 13">Foldase YidC</fullName>
    </alternativeName>
    <alternativeName>
        <fullName evidence="11 13">Membrane integrase YidC</fullName>
    </alternativeName>
    <alternativeName>
        <fullName evidence="13">Membrane protein YidC</fullName>
    </alternativeName>
</protein>
<dbReference type="CDD" id="cd19961">
    <property type="entry name" value="EcYidC-like_peri"/>
    <property type="match status" value="1"/>
</dbReference>
<dbReference type="PANTHER" id="PTHR12428">
    <property type="entry name" value="OXA1"/>
    <property type="match status" value="1"/>
</dbReference>
<evidence type="ECO:0000256" key="14">
    <source>
        <dbReference type="SAM" id="MobiDB-lite"/>
    </source>
</evidence>
<evidence type="ECO:0000256" key="13">
    <source>
        <dbReference type="HAMAP-Rule" id="MF_01810"/>
    </source>
</evidence>
<comment type="subcellular location">
    <subcellularLocation>
        <location evidence="1">Cell inner membrane</location>
        <topology evidence="1">Multi-pass membrane protein</topology>
    </subcellularLocation>
    <subcellularLocation>
        <location evidence="13">Cell membrane</location>
        <topology evidence="13">Multi-pass membrane protein</topology>
    </subcellularLocation>
</comment>
<dbReference type="InterPro" id="IPR019998">
    <property type="entry name" value="Membr_insert_YidC"/>
</dbReference>
<evidence type="ECO:0000313" key="17">
    <source>
        <dbReference type="EMBL" id="MXV16294.1"/>
    </source>
</evidence>
<comment type="subunit">
    <text evidence="13">Interacts with the Sec translocase complex via SecD. Specifically interacts with transmembrane segments of nascent integral membrane proteins during membrane integration.</text>
</comment>
<evidence type="ECO:0000259" key="15">
    <source>
        <dbReference type="Pfam" id="PF02096"/>
    </source>
</evidence>
<dbReference type="AlphaFoldDB" id="A0A7K1XZ62"/>
<comment type="similarity">
    <text evidence="2 13">Belongs to the OXA1/ALB3/YidC family. Type 1 subfamily.</text>
</comment>
<dbReference type="GO" id="GO:0015031">
    <property type="term" value="P:protein transport"/>
    <property type="evidence" value="ECO:0007669"/>
    <property type="project" value="UniProtKB-KW"/>
</dbReference>
<dbReference type="NCBIfam" id="TIGR03592">
    <property type="entry name" value="yidC_oxa1_cterm"/>
    <property type="match status" value="1"/>
</dbReference>
<dbReference type="InterPro" id="IPR028055">
    <property type="entry name" value="YidC/Oxa/ALB_C"/>
</dbReference>
<comment type="caution">
    <text evidence="17">The sequence shown here is derived from an EMBL/GenBank/DDBJ whole genome shotgun (WGS) entry which is preliminary data.</text>
</comment>
<keyword evidence="10 13" id="KW-0143">Chaperone</keyword>
<evidence type="ECO:0000313" key="18">
    <source>
        <dbReference type="Proteomes" id="UP000451233"/>
    </source>
</evidence>
<feature type="domain" description="Membrane insertase YidC N-terminal" evidence="16">
    <location>
        <begin position="86"/>
        <end position="347"/>
    </location>
</feature>
<keyword evidence="6 13" id="KW-0812">Transmembrane</keyword>
<dbReference type="NCBIfam" id="TIGR03593">
    <property type="entry name" value="yidC_nterm"/>
    <property type="match status" value="1"/>
</dbReference>
<evidence type="ECO:0000256" key="3">
    <source>
        <dbReference type="ARBA" id="ARBA00015325"/>
    </source>
</evidence>
<evidence type="ECO:0000259" key="16">
    <source>
        <dbReference type="Pfam" id="PF14849"/>
    </source>
</evidence>
<evidence type="ECO:0000256" key="7">
    <source>
        <dbReference type="ARBA" id="ARBA00022927"/>
    </source>
</evidence>
<evidence type="ECO:0000256" key="6">
    <source>
        <dbReference type="ARBA" id="ARBA00022692"/>
    </source>
</evidence>
<dbReference type="PRINTS" id="PR00701">
    <property type="entry name" value="60KDINNERMP"/>
</dbReference>
<evidence type="ECO:0000256" key="2">
    <source>
        <dbReference type="ARBA" id="ARBA00010527"/>
    </source>
</evidence>
<dbReference type="InterPro" id="IPR028053">
    <property type="entry name" value="Membr_insert_YidC_N"/>
</dbReference>
<dbReference type="NCBIfam" id="NF002356">
    <property type="entry name" value="PRK01318.2-3"/>
    <property type="match status" value="1"/>
</dbReference>
<dbReference type="GO" id="GO:0005886">
    <property type="term" value="C:plasma membrane"/>
    <property type="evidence" value="ECO:0007669"/>
    <property type="project" value="UniProtKB-SubCell"/>
</dbReference>
<evidence type="ECO:0000256" key="1">
    <source>
        <dbReference type="ARBA" id="ARBA00004429"/>
    </source>
</evidence>
<evidence type="ECO:0000256" key="12">
    <source>
        <dbReference type="ARBA" id="ARBA00033342"/>
    </source>
</evidence>
<feature type="transmembrane region" description="Helical" evidence="13">
    <location>
        <begin position="6"/>
        <end position="23"/>
    </location>
</feature>
<keyword evidence="18" id="KW-1185">Reference proteome</keyword>
<dbReference type="HAMAP" id="MF_01810">
    <property type="entry name" value="YidC_type1"/>
    <property type="match status" value="1"/>
</dbReference>
<dbReference type="PANTHER" id="PTHR12428:SF65">
    <property type="entry name" value="CYTOCHROME C OXIDASE ASSEMBLY PROTEIN COX18, MITOCHONDRIAL"/>
    <property type="match status" value="1"/>
</dbReference>
<evidence type="ECO:0000256" key="11">
    <source>
        <dbReference type="ARBA" id="ARBA00033245"/>
    </source>
</evidence>
<dbReference type="Pfam" id="PF14849">
    <property type="entry name" value="YidC_periplas"/>
    <property type="match status" value="1"/>
</dbReference>
<keyword evidence="9 13" id="KW-0472">Membrane</keyword>
<keyword evidence="4 13" id="KW-0813">Transport</keyword>
<evidence type="ECO:0000256" key="9">
    <source>
        <dbReference type="ARBA" id="ARBA00023136"/>
    </source>
</evidence>
<proteinExistence type="inferred from homology"/>
<dbReference type="RefSeq" id="WP_160907300.1">
    <property type="nucleotide sequence ID" value="NZ_WVHS01000003.1"/>
</dbReference>
<sequence>MDRNTYTGLFLILIIIVGSTFLMKPSEAELKKERLVQYQDSVKRANAGKPTAALKTTPAPGKQAVADSTAFKGPFGGAIAGTSQLITLENEHLKVSFDTRGGRIASVLLKEYKTYDKKPLVMFEGKDSKFGLVFNTAGALISTNDLYFTPSSSSLSVARGDSSSISFRLTYSEGKYIDYIYSLTGDSFKVGFTIRAQGMEDVFAPNKPLTLNWEALLKQKEKDVTNEQPTSTAYYLDAEDKVTHLETAKDEQRAIGDKGKIQWISFKQHFFSNVLIAREGFTKGTLSVSSVPSDPRAVKAFAANMQLPYSRQAVNAYPMEFYFGPNKFSILEKQGYELERQVEMGYWPLKYINRYVVLYVFRILDSFNWNYGLIILVLTLLLKVVLSPLTYKSYLSMAKMRVLKPEMDEIKAKVGEDNPTLLQQEYLKLYKKAGVNPLGGCIPMLLQLPIVMAFFFFFPNLFELRQQSFLWMDDLSTYDAFINFGIKVPFIGNHLSLMCILMTISTLIYTYFNNQISGATGQMKYIGYISPIIFLGVLNSYPAGLNYYYFLANMLTFAQQFLIRQMVNDDKIHAQIQENKKKPETAKKKSGFQQRMEDYMRQQQQTAKGKDLPASSAKPKKK</sequence>
<gene>
    <name evidence="13 17" type="primary">yidC</name>
    <name evidence="17" type="ORF">GS398_13350</name>
</gene>
<feature type="compositionally biased region" description="Basic and acidic residues" evidence="14">
    <location>
        <begin position="577"/>
        <end position="587"/>
    </location>
</feature>
<dbReference type="Pfam" id="PF02096">
    <property type="entry name" value="60KD_IMP"/>
    <property type="match status" value="1"/>
</dbReference>
<dbReference type="InterPro" id="IPR047196">
    <property type="entry name" value="YidC_ALB_C"/>
</dbReference>
<keyword evidence="7 13" id="KW-0653">Protein transport</keyword>
<feature type="transmembrane region" description="Helical" evidence="13">
    <location>
        <begin position="370"/>
        <end position="391"/>
    </location>
</feature>
<accession>A0A7K1XZ62</accession>
<organism evidence="17 18">
    <name type="scientific">Hufsiella ginkgonis</name>
    <dbReference type="NCBI Taxonomy" id="2695274"/>
    <lineage>
        <taxon>Bacteria</taxon>
        <taxon>Pseudomonadati</taxon>
        <taxon>Bacteroidota</taxon>
        <taxon>Sphingobacteriia</taxon>
        <taxon>Sphingobacteriales</taxon>
        <taxon>Sphingobacteriaceae</taxon>
        <taxon>Hufsiella</taxon>
    </lineage>
</organism>
<dbReference type="CDD" id="cd20070">
    <property type="entry name" value="5TM_YidC_Alb3"/>
    <property type="match status" value="1"/>
</dbReference>
<feature type="region of interest" description="Disordered" evidence="14">
    <location>
        <begin position="577"/>
        <end position="622"/>
    </location>
</feature>
<dbReference type="EMBL" id="WVHS01000003">
    <property type="protein sequence ID" value="MXV16294.1"/>
    <property type="molecule type" value="Genomic_DNA"/>
</dbReference>
<feature type="domain" description="Membrane insertase YidC/Oxa/ALB C-terminal" evidence="15">
    <location>
        <begin position="371"/>
        <end position="564"/>
    </location>
</feature>
<dbReference type="InterPro" id="IPR001708">
    <property type="entry name" value="YidC/ALB3/OXA1/COX18"/>
</dbReference>
<feature type="transmembrane region" description="Helical" evidence="13">
    <location>
        <begin position="495"/>
        <end position="513"/>
    </location>
</feature>
<comment type="function">
    <text evidence="13">Required for the insertion and/or proper folding and/or complex formation of integral membrane proteins into the membrane. Involved in integration of membrane proteins that insert both dependently and independently of the Sec translocase complex, as well as at least some lipoproteins. Aids folding of multispanning membrane proteins.</text>
</comment>
<dbReference type="Proteomes" id="UP000451233">
    <property type="component" value="Unassembled WGS sequence"/>
</dbReference>
<evidence type="ECO:0000256" key="10">
    <source>
        <dbReference type="ARBA" id="ARBA00023186"/>
    </source>
</evidence>
<dbReference type="GO" id="GO:0051205">
    <property type="term" value="P:protein insertion into membrane"/>
    <property type="evidence" value="ECO:0007669"/>
    <property type="project" value="TreeGrafter"/>
</dbReference>
<keyword evidence="5 13" id="KW-1003">Cell membrane</keyword>
<feature type="transmembrane region" description="Helical" evidence="13">
    <location>
        <begin position="525"/>
        <end position="541"/>
    </location>
</feature>
<evidence type="ECO:0000256" key="4">
    <source>
        <dbReference type="ARBA" id="ARBA00022448"/>
    </source>
</evidence>
<dbReference type="Gene3D" id="2.70.98.90">
    <property type="match status" value="1"/>
</dbReference>